<dbReference type="RefSeq" id="WP_055439552.1">
    <property type="nucleotide sequence ID" value="NZ_CYHB01000006.1"/>
</dbReference>
<dbReference type="Proteomes" id="UP000182598">
    <property type="component" value="Unassembled WGS sequence"/>
</dbReference>
<dbReference type="NCBIfam" id="NF037970">
    <property type="entry name" value="vanZ_1"/>
    <property type="match status" value="1"/>
</dbReference>
<dbReference type="InterPro" id="IPR006976">
    <property type="entry name" value="VanZ-like"/>
</dbReference>
<keyword evidence="1" id="KW-0812">Transmembrane</keyword>
<evidence type="ECO:0000313" key="3">
    <source>
        <dbReference type="EMBL" id="CUA87742.1"/>
    </source>
</evidence>
<dbReference type="PANTHER" id="PTHR28008">
    <property type="entry name" value="DOMAIN PROTEIN, PUTATIVE (AFU_ORTHOLOGUE AFUA_3G10980)-RELATED"/>
    <property type="match status" value="1"/>
</dbReference>
<dbReference type="OrthoDB" id="8564037at2"/>
<accession>A0A0K6HA82</accession>
<keyword evidence="4" id="KW-1185">Reference proteome</keyword>
<dbReference type="EMBL" id="CYHB01000006">
    <property type="protein sequence ID" value="CUA87742.1"/>
    <property type="molecule type" value="Genomic_DNA"/>
</dbReference>
<sequence>MTSRNVARLVFLVVLVGSTIAFLMQISTGAVPRFQHLDKVVHFAAFFILALTFHRAFPIPIWAALLLLIGYGLVIEWVQDMLPYRSSSIGDLIADAAGAASYYGYVFVRFQWRKQQQKKSK</sequence>
<dbReference type="PANTHER" id="PTHR28008:SF1">
    <property type="entry name" value="DOMAIN PROTEIN, PUTATIVE (AFU_ORTHOLOGUE AFUA_3G10980)-RELATED"/>
    <property type="match status" value="1"/>
</dbReference>
<proteinExistence type="predicted"/>
<feature type="transmembrane region" description="Helical" evidence="1">
    <location>
        <begin position="59"/>
        <end position="78"/>
    </location>
</feature>
<keyword evidence="1" id="KW-0472">Membrane</keyword>
<gene>
    <name evidence="3" type="ORF">Ga0061064_1904</name>
</gene>
<dbReference type="Pfam" id="PF04892">
    <property type="entry name" value="VanZ"/>
    <property type="match status" value="1"/>
</dbReference>
<keyword evidence="1" id="KW-1133">Transmembrane helix</keyword>
<feature type="domain" description="VanZ-like" evidence="2">
    <location>
        <begin position="27"/>
        <end position="105"/>
    </location>
</feature>
<feature type="transmembrane region" description="Helical" evidence="1">
    <location>
        <begin position="6"/>
        <end position="24"/>
    </location>
</feature>
<protein>
    <submittedName>
        <fullName evidence="3">VanZ like family</fullName>
    </submittedName>
</protein>
<name>A0A0K6HA82_9GAMM</name>
<evidence type="ECO:0000259" key="2">
    <source>
        <dbReference type="Pfam" id="PF04892"/>
    </source>
</evidence>
<evidence type="ECO:0000313" key="4">
    <source>
        <dbReference type="Proteomes" id="UP000182598"/>
    </source>
</evidence>
<dbReference type="AlphaFoldDB" id="A0A0K6HA82"/>
<reference evidence="4" key="1">
    <citation type="submission" date="2015-08" db="EMBL/GenBank/DDBJ databases">
        <authorList>
            <person name="Varghese N."/>
        </authorList>
    </citation>
    <scope>NUCLEOTIDE SEQUENCE [LARGE SCALE GENOMIC DNA]</scope>
    <source>
        <strain evidence="4">DSM 27808</strain>
    </source>
</reference>
<evidence type="ECO:0000256" key="1">
    <source>
        <dbReference type="SAM" id="Phobius"/>
    </source>
</evidence>
<organism evidence="3 4">
    <name type="scientific">Pseudidiomarina woesei</name>
    <dbReference type="NCBI Taxonomy" id="1381080"/>
    <lineage>
        <taxon>Bacteria</taxon>
        <taxon>Pseudomonadati</taxon>
        <taxon>Pseudomonadota</taxon>
        <taxon>Gammaproteobacteria</taxon>
        <taxon>Alteromonadales</taxon>
        <taxon>Idiomarinaceae</taxon>
        <taxon>Pseudidiomarina</taxon>
    </lineage>
</organism>